<sequence length="157" mass="17417">MAGFISNWLARLGLVAATAHLPTTAVAEDRSHETGLKVGTPLVVEAPSPNGKYGVVFEDDGETGYFYALDFSQTENPIQEAAHIYDVESVANRDFPSQVRILWSPDQLKAGLWINGYPHAVFDFANKRGYSRNNSPAPIKWTDHDFTWQDSALAFFP</sequence>
<feature type="chain" id="PRO_5025361244" evidence="1">
    <location>
        <begin position="28"/>
        <end position="157"/>
    </location>
</feature>
<dbReference type="AlphaFoldDB" id="A0A6A8AJ96"/>
<evidence type="ECO:0000313" key="2">
    <source>
        <dbReference type="EMBL" id="MQY49810.1"/>
    </source>
</evidence>
<gene>
    <name evidence="2" type="ORF">GAO09_27665</name>
</gene>
<feature type="signal peptide" evidence="1">
    <location>
        <begin position="1"/>
        <end position="27"/>
    </location>
</feature>
<keyword evidence="1" id="KW-0732">Signal</keyword>
<evidence type="ECO:0000256" key="1">
    <source>
        <dbReference type="SAM" id="SignalP"/>
    </source>
</evidence>
<dbReference type="RefSeq" id="WP_153359908.1">
    <property type="nucleotide sequence ID" value="NZ_JAYKOO010000001.1"/>
</dbReference>
<proteinExistence type="predicted"/>
<keyword evidence="3" id="KW-1185">Reference proteome</keyword>
<evidence type="ECO:0000313" key="3">
    <source>
        <dbReference type="Proteomes" id="UP000435138"/>
    </source>
</evidence>
<protein>
    <submittedName>
        <fullName evidence="2">DUF2251 domain-containing protein</fullName>
    </submittedName>
</protein>
<dbReference type="InterPro" id="IPR014449">
    <property type="entry name" value="UCP007050_HI0931"/>
</dbReference>
<accession>A0A6A8AJ96</accession>
<dbReference type="Pfam" id="PF10008">
    <property type="entry name" value="DUF2251"/>
    <property type="match status" value="1"/>
</dbReference>
<dbReference type="EMBL" id="WIXI01000051">
    <property type="protein sequence ID" value="MQY49810.1"/>
    <property type="molecule type" value="Genomic_DNA"/>
</dbReference>
<dbReference type="Proteomes" id="UP000435138">
    <property type="component" value="Unassembled WGS sequence"/>
</dbReference>
<comment type="caution">
    <text evidence="2">The sequence shown here is derived from an EMBL/GenBank/DDBJ whole genome shotgun (WGS) entry which is preliminary data.</text>
</comment>
<organism evidence="2 3">
    <name type="scientific">Endobacterium cereale</name>
    <dbReference type="NCBI Taxonomy" id="2663029"/>
    <lineage>
        <taxon>Bacteria</taxon>
        <taxon>Pseudomonadati</taxon>
        <taxon>Pseudomonadota</taxon>
        <taxon>Alphaproteobacteria</taxon>
        <taxon>Hyphomicrobiales</taxon>
        <taxon>Rhizobiaceae</taxon>
        <taxon>Endobacterium</taxon>
    </lineage>
</organism>
<name>A0A6A8AJ96_9HYPH</name>
<reference evidence="2 3" key="1">
    <citation type="submission" date="2019-11" db="EMBL/GenBank/DDBJ databases">
        <title>Genome analysis of Rhizobacterium cereale a novel genus and species isolated from maize roots in North Spain.</title>
        <authorList>
            <person name="Menendez E."/>
            <person name="Flores-Felix J.D."/>
            <person name="Ramirez-Bahena M.-H."/>
            <person name="Igual J.M."/>
            <person name="Garcia-Fraile P."/>
            <person name="Peix A."/>
            <person name="Velazquez E."/>
        </authorList>
    </citation>
    <scope>NUCLEOTIDE SEQUENCE [LARGE SCALE GENOMIC DNA]</scope>
    <source>
        <strain evidence="2 3">RZME27</strain>
    </source>
</reference>